<gene>
    <name evidence="8 9" type="primary">LOC108567628</name>
</gene>
<reference evidence="8 9" key="1">
    <citation type="submission" date="2025-05" db="UniProtKB">
        <authorList>
            <consortium name="RefSeq"/>
        </authorList>
    </citation>
    <scope>IDENTIFICATION</scope>
    <source>
        <tissue evidence="8 9">Whole Larva</tissue>
    </source>
</reference>
<dbReference type="InterPro" id="IPR034907">
    <property type="entry name" value="NDK-like_dom"/>
</dbReference>
<comment type="caution">
    <text evidence="5">Lacks conserved residue(s) required for the propagation of feature annotation.</text>
</comment>
<dbReference type="PROSITE" id="PS51336">
    <property type="entry name" value="DM10"/>
    <property type="match status" value="1"/>
</dbReference>
<proteinExistence type="inferred from homology"/>
<evidence type="ECO:0000256" key="4">
    <source>
        <dbReference type="ARBA" id="ARBA00023273"/>
    </source>
</evidence>
<comment type="subcellular location">
    <subcellularLocation>
        <location evidence="1">Cytoplasm</location>
        <location evidence="1">Cytoskeleton</location>
        <location evidence="1">Cilium axoneme</location>
    </subcellularLocation>
</comment>
<dbReference type="PROSITE" id="PS51374">
    <property type="entry name" value="NDPK_LIKE"/>
    <property type="match status" value="2"/>
</dbReference>
<dbReference type="RefSeq" id="XP_017783703.1">
    <property type="nucleotide sequence ID" value="XM_017928214.1"/>
</dbReference>
<evidence type="ECO:0000256" key="5">
    <source>
        <dbReference type="PROSITE-ProRule" id="PRU00706"/>
    </source>
</evidence>
<keyword evidence="2" id="KW-0963">Cytoplasm</keyword>
<protein>
    <submittedName>
        <fullName evidence="8 9">Nucleoside diphosphate kinase 7</fullName>
    </submittedName>
</protein>
<dbReference type="SMART" id="SM00676">
    <property type="entry name" value="DM10"/>
    <property type="match status" value="1"/>
</dbReference>
<organism evidence="7 8">
    <name type="scientific">Nicrophorus vespilloides</name>
    <name type="common">Boreal carrion beetle</name>
    <dbReference type="NCBI Taxonomy" id="110193"/>
    <lineage>
        <taxon>Eukaryota</taxon>
        <taxon>Metazoa</taxon>
        <taxon>Ecdysozoa</taxon>
        <taxon>Arthropoda</taxon>
        <taxon>Hexapoda</taxon>
        <taxon>Insecta</taxon>
        <taxon>Pterygota</taxon>
        <taxon>Neoptera</taxon>
        <taxon>Endopterygota</taxon>
        <taxon>Coleoptera</taxon>
        <taxon>Polyphaga</taxon>
        <taxon>Staphyliniformia</taxon>
        <taxon>Silphidae</taxon>
        <taxon>Nicrophorinae</taxon>
        <taxon>Nicrophorus</taxon>
    </lineage>
</organism>
<dbReference type="GeneID" id="108567628"/>
<dbReference type="InterPro" id="IPR006602">
    <property type="entry name" value="DM10_dom"/>
</dbReference>
<keyword evidence="8 9" id="KW-0808">Transferase</keyword>
<keyword evidence="7" id="KW-1185">Reference proteome</keyword>
<dbReference type="SUPFAM" id="SSF54919">
    <property type="entry name" value="Nucleoside diphosphate kinase, NDK"/>
    <property type="match status" value="2"/>
</dbReference>
<keyword evidence="8 9" id="KW-0418">Kinase</keyword>
<evidence type="ECO:0000313" key="9">
    <source>
        <dbReference type="RefSeq" id="XP_017783704.1"/>
    </source>
</evidence>
<evidence type="ECO:0000256" key="1">
    <source>
        <dbReference type="ARBA" id="ARBA00004430"/>
    </source>
</evidence>
<name>A0ABM1NA53_NICVS</name>
<evidence type="ECO:0000259" key="6">
    <source>
        <dbReference type="PROSITE" id="PS51336"/>
    </source>
</evidence>
<evidence type="ECO:0000313" key="7">
    <source>
        <dbReference type="Proteomes" id="UP000695000"/>
    </source>
</evidence>
<feature type="domain" description="DM10" evidence="6">
    <location>
        <begin position="8"/>
        <end position="96"/>
    </location>
</feature>
<dbReference type="InterPro" id="IPR036850">
    <property type="entry name" value="NDK-like_dom_sf"/>
</dbReference>
<accession>A0ABM1NA53</accession>
<dbReference type="Pfam" id="PF00334">
    <property type="entry name" value="NDK"/>
    <property type="match status" value="2"/>
</dbReference>
<dbReference type="PANTHER" id="PTHR43109">
    <property type="entry name" value="NUCLEOSIDE DIPHOSPHATE KINASE 7"/>
    <property type="match status" value="1"/>
</dbReference>
<dbReference type="RefSeq" id="XP_017783704.1">
    <property type="nucleotide sequence ID" value="XM_017928215.1"/>
</dbReference>
<evidence type="ECO:0000256" key="2">
    <source>
        <dbReference type="ARBA" id="ARBA00022490"/>
    </source>
</evidence>
<dbReference type="SMART" id="SM00562">
    <property type="entry name" value="NDK"/>
    <property type="match status" value="2"/>
</dbReference>
<dbReference type="CDD" id="cd04412">
    <property type="entry name" value="NDPk7B"/>
    <property type="match status" value="1"/>
</dbReference>
<dbReference type="PANTHER" id="PTHR43109:SF2">
    <property type="entry name" value="NUCLEOSIDE DIPHOSPHATE KINASE 7"/>
    <property type="match status" value="1"/>
</dbReference>
<sequence length="386" mass="44053">MATQEYDYTFRLSFHAEWFDPRAEQKKKFLLNFYPCDSTVELKDLDMNRMFLRRAAYDGLRLKDVFVGNTITIYGRQIKLTDYADCRSKNFVGRWKEHTFAMIKPSGMSNFGDIIDDIYNHNFTIERMRMAHLSRKETLDLYEENKGDAFLPFVIEHVSSAPIVAMELVGENALDRWGILMGPKDPVEARKTEPTTFRARFGIDLQSNAVHGARSNEAAIRSACFFFPQGVGKKPPPSTARINNSTCCIIKPHAIDERKLGKIIGYIKQGDFNITALQMFYLDSANAAEFLEVYKGVVADFHALLHSFLDGPCVAMEISGKDDSIDVHQAFRVFCGPADSDIARHIRPKTIRGMFGVDKYRNAVHCTDLKEDTALELEYFFKILDD</sequence>
<keyword evidence="4" id="KW-0966">Cell projection</keyword>
<dbReference type="Gene3D" id="3.30.70.141">
    <property type="entry name" value="Nucleoside diphosphate kinase-like domain"/>
    <property type="match status" value="2"/>
</dbReference>
<dbReference type="GO" id="GO:0016301">
    <property type="term" value="F:kinase activity"/>
    <property type="evidence" value="ECO:0007669"/>
    <property type="project" value="UniProtKB-KW"/>
</dbReference>
<comment type="similarity">
    <text evidence="5">Belongs to the NDK family.</text>
</comment>
<evidence type="ECO:0000256" key="3">
    <source>
        <dbReference type="ARBA" id="ARBA00023212"/>
    </source>
</evidence>
<dbReference type="Proteomes" id="UP000695000">
    <property type="component" value="Unplaced"/>
</dbReference>
<dbReference type="InterPro" id="IPR037993">
    <property type="entry name" value="NDPk7B"/>
</dbReference>
<evidence type="ECO:0000313" key="8">
    <source>
        <dbReference type="RefSeq" id="XP_017783703.1"/>
    </source>
</evidence>
<keyword evidence="3" id="KW-0206">Cytoskeleton</keyword>